<evidence type="ECO:0000313" key="1">
    <source>
        <dbReference type="EMBL" id="MPW19436.1"/>
    </source>
</evidence>
<dbReference type="EMBL" id="WHNP01000020">
    <property type="protein sequence ID" value="MPW19436.1"/>
    <property type="molecule type" value="Genomic_DNA"/>
</dbReference>
<comment type="caution">
    <text evidence="1">The sequence shown here is derived from an EMBL/GenBank/DDBJ whole genome shotgun (WGS) entry which is preliminary data.</text>
</comment>
<proteinExistence type="predicted"/>
<keyword evidence="2" id="KW-1185">Reference proteome</keyword>
<name>A0A7X1THL1_9BURK</name>
<protein>
    <submittedName>
        <fullName evidence="1">Uncharacterized protein</fullName>
    </submittedName>
</protein>
<dbReference type="Proteomes" id="UP000484381">
    <property type="component" value="Unassembled WGS sequence"/>
</dbReference>
<reference evidence="1 2" key="1">
    <citation type="submission" date="2019-10" db="EMBL/GenBank/DDBJ databases">
        <title>Paraburkholderia sp. isolated from nodules of Mimosa pudica from Brazilian Atlantic Forest soils.</title>
        <authorList>
            <person name="Paulitsch F."/>
            <person name="Hungria M."/>
            <person name="Dall'Agnol R."/>
        </authorList>
    </citation>
    <scope>NUCLEOTIDE SEQUENCE [LARGE SCALE GENOMIC DNA]</scope>
    <source>
        <strain evidence="1 2">CNPSo 3157</strain>
    </source>
</reference>
<sequence>MIRGYCFLTALPRMGHVPAISMPHDEAVADSAPAIDTGAHATVLANVARVRPFFGSADVRQRTLLPARASDP</sequence>
<accession>A0A7X1THL1</accession>
<gene>
    <name evidence="1" type="ORF">GCT13_21665</name>
</gene>
<dbReference type="AlphaFoldDB" id="A0A7X1THL1"/>
<dbReference type="RefSeq" id="WP_152761460.1">
    <property type="nucleotide sequence ID" value="NZ_WHNP01000020.1"/>
</dbReference>
<organism evidence="1 2">
    <name type="scientific">Paraburkholderia franconis</name>
    <dbReference type="NCBI Taxonomy" id="2654983"/>
    <lineage>
        <taxon>Bacteria</taxon>
        <taxon>Pseudomonadati</taxon>
        <taxon>Pseudomonadota</taxon>
        <taxon>Betaproteobacteria</taxon>
        <taxon>Burkholderiales</taxon>
        <taxon>Burkholderiaceae</taxon>
        <taxon>Paraburkholderia</taxon>
    </lineage>
</organism>
<evidence type="ECO:0000313" key="2">
    <source>
        <dbReference type="Proteomes" id="UP000484381"/>
    </source>
</evidence>